<dbReference type="Gene3D" id="3.40.50.1820">
    <property type="entry name" value="alpha/beta hydrolase"/>
    <property type="match status" value="1"/>
</dbReference>
<comment type="caution">
    <text evidence="3">The sequence shown here is derived from an EMBL/GenBank/DDBJ whole genome shotgun (WGS) entry which is preliminary data.</text>
</comment>
<dbReference type="SUPFAM" id="SSF53474">
    <property type="entry name" value="alpha/beta-Hydrolases"/>
    <property type="match status" value="1"/>
</dbReference>
<evidence type="ECO:0000313" key="3">
    <source>
        <dbReference type="EMBL" id="MCQ8241369.1"/>
    </source>
</evidence>
<dbReference type="InterPro" id="IPR001563">
    <property type="entry name" value="Peptidase_S10"/>
</dbReference>
<proteinExistence type="predicted"/>
<dbReference type="EMBL" id="JAMZEJ010000006">
    <property type="protein sequence ID" value="MCQ8241369.1"/>
    <property type="molecule type" value="Genomic_DNA"/>
</dbReference>
<evidence type="ECO:0000313" key="4">
    <source>
        <dbReference type="Proteomes" id="UP001524547"/>
    </source>
</evidence>
<keyword evidence="4" id="KW-1185">Reference proteome</keyword>
<sequence>MKNNRLMLLAATAMPLLFASAGSRAGDAAGHAKDPVEKPPHLQTDAVTTDGSVTVGGQPVPYQAVAGTLVVHAKGWDDSAAPDSEKDRNAGDDGNPTAQASMFYVAYLKKGAKPEDRPITFLFNGGPGSSSVWLHMGAFGPRRVVTADDTHTPMAPYKVVNNAQSLLDASDLVFIDAPGTGFSRIAGKDKEKQFFGVDQDARAFTDFITQFLSHYGRWNSPKFLFGESYGTPRAAVVVNELEQEREVDFNGVILLSQILCFDASGDAPETNPGVDLPYVVALPTYAATAWYHHKLPGQQTDLAHLLTDVERFADTDYAAALQQGAALDPARRDAIAQKLHDYTGLPVDYIRKADLRINVGMFQHELQEDEGKYVGRFDTRFSGPGMDPLSKQAEYDPQSAGISSAYVSAFNDYVRRSLNYGQDKTYKPDIMIEDWDTKHQQPGQSQAQPGPLNVLPDLAAALKYNPRLKVLLNAGYYDLATPFYEGITEMRHLPMSRDLQNNIEYKQYSSGHMVYAHQESLQALHDNVADFIRRASLPQDQPGHPSNGG</sequence>
<protein>
    <submittedName>
        <fullName evidence="3">Peptidase S10</fullName>
    </submittedName>
</protein>
<name>A0ABT1VYF3_9PROT</name>
<evidence type="ECO:0000256" key="1">
    <source>
        <dbReference type="SAM" id="MobiDB-lite"/>
    </source>
</evidence>
<dbReference type="Pfam" id="PF00450">
    <property type="entry name" value="Peptidase_S10"/>
    <property type="match status" value="1"/>
</dbReference>
<dbReference type="Proteomes" id="UP001524547">
    <property type="component" value="Unassembled WGS sequence"/>
</dbReference>
<feature type="signal peptide" evidence="2">
    <location>
        <begin position="1"/>
        <end position="25"/>
    </location>
</feature>
<feature type="compositionally biased region" description="Basic and acidic residues" evidence="1">
    <location>
        <begin position="30"/>
        <end position="40"/>
    </location>
</feature>
<reference evidence="3 4" key="1">
    <citation type="submission" date="2022-06" db="EMBL/GenBank/DDBJ databases">
        <title>Rhizosaccharibacter gen. nov. sp. nov. KSS12, endophytic bacteria isolated from sugarcane.</title>
        <authorList>
            <person name="Pitiwittayakul N."/>
        </authorList>
    </citation>
    <scope>NUCLEOTIDE SEQUENCE [LARGE SCALE GENOMIC DNA]</scope>
    <source>
        <strain evidence="3 4">KSS12</strain>
    </source>
</reference>
<gene>
    <name evidence="3" type="ORF">NFI88_11015</name>
</gene>
<keyword evidence="2" id="KW-0732">Signal</keyword>
<dbReference type="InterPro" id="IPR029058">
    <property type="entry name" value="AB_hydrolase_fold"/>
</dbReference>
<organism evidence="3 4">
    <name type="scientific">Rhizosaccharibacter radicis</name>
    <dbReference type="NCBI Taxonomy" id="2782605"/>
    <lineage>
        <taxon>Bacteria</taxon>
        <taxon>Pseudomonadati</taxon>
        <taxon>Pseudomonadota</taxon>
        <taxon>Alphaproteobacteria</taxon>
        <taxon>Acetobacterales</taxon>
        <taxon>Acetobacteraceae</taxon>
        <taxon>Rhizosaccharibacter</taxon>
    </lineage>
</organism>
<feature type="region of interest" description="Disordered" evidence="1">
    <location>
        <begin position="25"/>
        <end position="47"/>
    </location>
</feature>
<dbReference type="RefSeq" id="WP_422920110.1">
    <property type="nucleotide sequence ID" value="NZ_JAMZEJ010000006.1"/>
</dbReference>
<feature type="region of interest" description="Disordered" evidence="1">
    <location>
        <begin position="77"/>
        <end position="96"/>
    </location>
</feature>
<accession>A0ABT1VYF3</accession>
<evidence type="ECO:0000256" key="2">
    <source>
        <dbReference type="SAM" id="SignalP"/>
    </source>
</evidence>
<feature type="chain" id="PRO_5047411125" evidence="2">
    <location>
        <begin position="26"/>
        <end position="549"/>
    </location>
</feature>